<protein>
    <submittedName>
        <fullName evidence="7">Glycosyl hydrolase family 28 protein</fullName>
    </submittedName>
</protein>
<feature type="region of interest" description="Disordered" evidence="5">
    <location>
        <begin position="140"/>
        <end position="162"/>
    </location>
</feature>
<feature type="chain" id="PRO_5047384508" evidence="6">
    <location>
        <begin position="25"/>
        <end position="409"/>
    </location>
</feature>
<dbReference type="Proteomes" id="UP001597525">
    <property type="component" value="Unassembled WGS sequence"/>
</dbReference>
<keyword evidence="3 4" id="KW-0326">Glycosidase</keyword>
<name>A0ABW6BBP4_9SPHI</name>
<keyword evidence="6" id="KW-0732">Signal</keyword>
<sequence length="409" mass="45335">MKTIIEYMTLALIFFNLFSVSAQHATPETNPLMSGYHTPNMYSTGTQIERITQAIQDAQGSTGRVIIPAYDVVSRSKTWLIDRAILLPSNIELVLDNCTIKLSDQCRDNFIRSANAGLGITDIKPLHHIRIRGMGNAVLEGADNPRSTGDHNKTLSTDPNGNYKLSYGSDAGKTGENQKGGWRNHGIILAHVDHFQISGVTLKNYHAHGIVLERAQQGKIMDITFDVRQAVNVNGHDKQVLNQDGLGVRFGCKNIIIDNCRGKSGDDFINIGLTDTQVSAGQENVNVVSGSIYRGKSDDIANIYLQNWQDFYSLSHRAIRIMPVGKLRISNIFIDNMIIPPRSRQGLVAEYAENIQGLFVRNLVTHHPIISKGIRYASFRNILYHGQGKAIDVVPTDSVQIEHVLNVPE</sequence>
<comment type="similarity">
    <text evidence="1 4">Belongs to the glycosyl hydrolase 28 family.</text>
</comment>
<evidence type="ECO:0000313" key="8">
    <source>
        <dbReference type="Proteomes" id="UP001597525"/>
    </source>
</evidence>
<organism evidence="7 8">
    <name type="scientific">Sphingobacterium bambusae</name>
    <dbReference type="NCBI Taxonomy" id="662858"/>
    <lineage>
        <taxon>Bacteria</taxon>
        <taxon>Pseudomonadati</taxon>
        <taxon>Bacteroidota</taxon>
        <taxon>Sphingobacteriia</taxon>
        <taxon>Sphingobacteriales</taxon>
        <taxon>Sphingobacteriaceae</taxon>
        <taxon>Sphingobacterium</taxon>
    </lineage>
</organism>
<gene>
    <name evidence="7" type="ORF">ACFS7Y_00335</name>
</gene>
<evidence type="ECO:0000256" key="2">
    <source>
        <dbReference type="ARBA" id="ARBA00022801"/>
    </source>
</evidence>
<evidence type="ECO:0000256" key="6">
    <source>
        <dbReference type="SAM" id="SignalP"/>
    </source>
</evidence>
<dbReference type="InterPro" id="IPR012334">
    <property type="entry name" value="Pectin_lyas_fold"/>
</dbReference>
<reference evidence="8" key="1">
    <citation type="journal article" date="2019" name="Int. J. Syst. Evol. Microbiol.">
        <title>The Global Catalogue of Microorganisms (GCM) 10K type strain sequencing project: providing services to taxonomists for standard genome sequencing and annotation.</title>
        <authorList>
            <consortium name="The Broad Institute Genomics Platform"/>
            <consortium name="The Broad Institute Genome Sequencing Center for Infectious Disease"/>
            <person name="Wu L."/>
            <person name="Ma J."/>
        </authorList>
    </citation>
    <scope>NUCLEOTIDE SEQUENCE [LARGE SCALE GENOMIC DNA]</scope>
    <source>
        <strain evidence="8">KCTC 22814</strain>
    </source>
</reference>
<dbReference type="EMBL" id="JBHUPB010000001">
    <property type="protein sequence ID" value="MFD2965818.1"/>
    <property type="molecule type" value="Genomic_DNA"/>
</dbReference>
<evidence type="ECO:0000256" key="5">
    <source>
        <dbReference type="SAM" id="MobiDB-lite"/>
    </source>
</evidence>
<feature type="signal peptide" evidence="6">
    <location>
        <begin position="1"/>
        <end position="24"/>
    </location>
</feature>
<dbReference type="Gene3D" id="2.160.20.10">
    <property type="entry name" value="Single-stranded right-handed beta-helix, Pectin lyase-like"/>
    <property type="match status" value="1"/>
</dbReference>
<dbReference type="SUPFAM" id="SSF51126">
    <property type="entry name" value="Pectin lyase-like"/>
    <property type="match status" value="1"/>
</dbReference>
<dbReference type="InterPro" id="IPR011050">
    <property type="entry name" value="Pectin_lyase_fold/virulence"/>
</dbReference>
<keyword evidence="8" id="KW-1185">Reference proteome</keyword>
<evidence type="ECO:0000256" key="3">
    <source>
        <dbReference type="ARBA" id="ARBA00023295"/>
    </source>
</evidence>
<evidence type="ECO:0000256" key="1">
    <source>
        <dbReference type="ARBA" id="ARBA00008834"/>
    </source>
</evidence>
<dbReference type="Pfam" id="PF00295">
    <property type="entry name" value="Glyco_hydro_28"/>
    <property type="match status" value="1"/>
</dbReference>
<evidence type="ECO:0000313" key="7">
    <source>
        <dbReference type="EMBL" id="MFD2965818.1"/>
    </source>
</evidence>
<comment type="caution">
    <text evidence="7">The sequence shown here is derived from an EMBL/GenBank/DDBJ whole genome shotgun (WGS) entry which is preliminary data.</text>
</comment>
<evidence type="ECO:0000256" key="4">
    <source>
        <dbReference type="RuleBase" id="RU361169"/>
    </source>
</evidence>
<dbReference type="InterPro" id="IPR000743">
    <property type="entry name" value="Glyco_hydro_28"/>
</dbReference>
<proteinExistence type="inferred from homology"/>
<dbReference type="RefSeq" id="WP_320184698.1">
    <property type="nucleotide sequence ID" value="NZ_CP138332.1"/>
</dbReference>
<keyword evidence="2 4" id="KW-0378">Hydrolase</keyword>
<dbReference type="GO" id="GO:0016787">
    <property type="term" value="F:hydrolase activity"/>
    <property type="evidence" value="ECO:0007669"/>
    <property type="project" value="UniProtKB-KW"/>
</dbReference>
<accession>A0ABW6BBP4</accession>